<gene>
    <name evidence="2" type="ORF">yc1106_09531</name>
</gene>
<feature type="compositionally biased region" description="Polar residues" evidence="1">
    <location>
        <begin position="437"/>
        <end position="448"/>
    </location>
</feature>
<dbReference type="VEuPathDB" id="FungiDB:yc1106_09531"/>
<keyword evidence="3" id="KW-1185">Reference proteome</keyword>
<dbReference type="Proteomes" id="UP001056012">
    <property type="component" value="Chromosome 8"/>
</dbReference>
<feature type="region of interest" description="Disordered" evidence="1">
    <location>
        <begin position="529"/>
        <end position="549"/>
    </location>
</feature>
<feature type="region of interest" description="Disordered" evidence="1">
    <location>
        <begin position="432"/>
        <end position="465"/>
    </location>
</feature>
<dbReference type="OrthoDB" id="3693021at2759"/>
<dbReference type="EMBL" id="CP089281">
    <property type="protein sequence ID" value="USP82257.1"/>
    <property type="molecule type" value="Genomic_DNA"/>
</dbReference>
<organism evidence="2 3">
    <name type="scientific">Curvularia clavata</name>
    <dbReference type="NCBI Taxonomy" id="95742"/>
    <lineage>
        <taxon>Eukaryota</taxon>
        <taxon>Fungi</taxon>
        <taxon>Dikarya</taxon>
        <taxon>Ascomycota</taxon>
        <taxon>Pezizomycotina</taxon>
        <taxon>Dothideomycetes</taxon>
        <taxon>Pleosporomycetidae</taxon>
        <taxon>Pleosporales</taxon>
        <taxon>Pleosporineae</taxon>
        <taxon>Pleosporaceae</taxon>
        <taxon>Curvularia</taxon>
    </lineage>
</organism>
<name>A0A9Q8ZF79_CURCL</name>
<dbReference type="AlphaFoldDB" id="A0A9Q8ZF79"/>
<accession>A0A9Q8ZF79</accession>
<reference evidence="2" key="1">
    <citation type="submission" date="2021-12" db="EMBL/GenBank/DDBJ databases">
        <title>Curvularia clavata genome.</title>
        <authorList>
            <person name="Cao Y."/>
        </authorList>
    </citation>
    <scope>NUCLEOTIDE SEQUENCE</scope>
    <source>
        <strain evidence="2">Yc1106</strain>
    </source>
</reference>
<proteinExistence type="predicted"/>
<evidence type="ECO:0000256" key="1">
    <source>
        <dbReference type="SAM" id="MobiDB-lite"/>
    </source>
</evidence>
<protein>
    <submittedName>
        <fullName evidence="2">Uncharacterized protein</fullName>
    </submittedName>
</protein>
<evidence type="ECO:0000313" key="2">
    <source>
        <dbReference type="EMBL" id="USP82257.1"/>
    </source>
</evidence>
<evidence type="ECO:0000313" key="3">
    <source>
        <dbReference type="Proteomes" id="UP001056012"/>
    </source>
</evidence>
<sequence>MSFPSPAITSQMRFKAAHMQTQLAQGQEKSSCTSSAHGPQHNALAHQFPLELANSSSYFTFSQAWLQAAAVDLLTQFPSPIVPAIRPDYVYQPPKSRYPLYIPRALWNVRCLSPRERHELYIEFCVFGHTMQRHGLGTPEYKSAFDLIVEKSNEIAHKERQWYAKFAGQQETKMQRARDLGAIVAQQAHPVDIRATFVGSGPGDSAMTAIVVEQHGQKRRAPSSALEADHRPAKKVAQEFDEALRQQRAAKAEADHCRYLEQKQLIDDHYLHGDSTRKPTDPEWQKLAVFDAYQAACQTSQPTKKGKRSCSKNAEASDADIVDCPKIPSLNLASYPMKTANTYMCLHIDCACQGEEDCTARTHNCCRKGLNLRELNTAVRRRYERTCARIEELAFRDGKLDRCHKTWDGWFSKAMREQDSSREKAHLPRLGWKYDPRSSQAGSPTNSKVAEMNTPPRKEAQQQPAEVCVLPDDDPLLLAFMEAYEEDNNGIEQNQEPADVEDIVAPEQPPESTVEENDPLLLALINAFEEDEENGAEPTEGPANVENTNLELFDDLDKELFGEGV</sequence>